<dbReference type="HOGENOM" id="CLU_022878_1_0_1"/>
<dbReference type="STRING" id="1284197.S8BWN5"/>
<dbReference type="PANTHER" id="PTHR36578:SF1">
    <property type="entry name" value="APPLE DOMAIN-CONTAINING PROTEIN"/>
    <property type="match status" value="1"/>
</dbReference>
<name>S8BWN5_DACHA</name>
<dbReference type="PANTHER" id="PTHR36578">
    <property type="entry name" value="CHROMOSOME 15, WHOLE GENOME SHOTGUN SEQUENCE"/>
    <property type="match status" value="1"/>
</dbReference>
<protein>
    <recommendedName>
        <fullName evidence="4">Apple domain-containing protein</fullName>
    </recommendedName>
</protein>
<dbReference type="OrthoDB" id="271448at2759"/>
<feature type="signal peptide" evidence="1">
    <location>
        <begin position="1"/>
        <end position="20"/>
    </location>
</feature>
<dbReference type="Proteomes" id="UP000015100">
    <property type="component" value="Unassembled WGS sequence"/>
</dbReference>
<reference evidence="3" key="2">
    <citation type="submission" date="2013-04" db="EMBL/GenBank/DDBJ databases">
        <title>Genomic mechanisms accounting for the adaptation to parasitism in nematode-trapping fungi.</title>
        <authorList>
            <person name="Ahren D.G."/>
        </authorList>
    </citation>
    <scope>NUCLEOTIDE SEQUENCE [LARGE SCALE GENOMIC DNA]</scope>
    <source>
        <strain evidence="3">CBS 200.50</strain>
    </source>
</reference>
<keyword evidence="3" id="KW-1185">Reference proteome</keyword>
<comment type="caution">
    <text evidence="2">The sequence shown here is derived from an EMBL/GenBank/DDBJ whole genome shotgun (WGS) entry which is preliminary data.</text>
</comment>
<dbReference type="EMBL" id="AQGS01000063">
    <property type="protein sequence ID" value="EPS43848.1"/>
    <property type="molecule type" value="Genomic_DNA"/>
</dbReference>
<organism evidence="2 3">
    <name type="scientific">Dactylellina haptotyla (strain CBS 200.50)</name>
    <name type="common">Nematode-trapping fungus</name>
    <name type="synonym">Monacrosporium haptotylum</name>
    <dbReference type="NCBI Taxonomy" id="1284197"/>
    <lineage>
        <taxon>Eukaryota</taxon>
        <taxon>Fungi</taxon>
        <taxon>Dikarya</taxon>
        <taxon>Ascomycota</taxon>
        <taxon>Pezizomycotina</taxon>
        <taxon>Orbiliomycetes</taxon>
        <taxon>Orbiliales</taxon>
        <taxon>Orbiliaceae</taxon>
        <taxon>Dactylellina</taxon>
    </lineage>
</organism>
<evidence type="ECO:0000313" key="2">
    <source>
        <dbReference type="EMBL" id="EPS43848.1"/>
    </source>
</evidence>
<reference evidence="2 3" key="1">
    <citation type="journal article" date="2013" name="PLoS Genet.">
        <title>Genomic mechanisms accounting for the adaptation to parasitism in nematode-trapping fungi.</title>
        <authorList>
            <person name="Meerupati T."/>
            <person name="Andersson K.M."/>
            <person name="Friman E."/>
            <person name="Kumar D."/>
            <person name="Tunlid A."/>
            <person name="Ahren D."/>
        </authorList>
    </citation>
    <scope>NUCLEOTIDE SEQUENCE [LARGE SCALE GENOMIC DNA]</scope>
    <source>
        <strain evidence="2 3">CBS 200.50</strain>
    </source>
</reference>
<keyword evidence="1" id="KW-0732">Signal</keyword>
<feature type="chain" id="PRO_5004549211" description="Apple domain-containing protein" evidence="1">
    <location>
        <begin position="21"/>
        <end position="336"/>
    </location>
</feature>
<gene>
    <name evidence="2" type="ORF">H072_2108</name>
</gene>
<sequence length="336" mass="36034">MNLIGVTSLAILSLLGTTIGSPVGNPQEFSEDFFEDLPDAQATGAPYGTETGGPFVDRSTIVEAVVAQATATDAPGADPALTATPNQPTESPKFCKRTVSSEAITPGGYFLVFSGLSGATQASSYLTFHSIPAYNPDLCATRCDSIVGCRFFNLYIERNASGEVIKCSFYSLKSTTSAATNVGQFRNGFHVTINNSNGYAKYQAFPAVEGFAMERLRGSTNGKRLNLGDPDPYMGYTSIQTSDPSICAIACEQKTAYNSRHLSPSNTYRACNFFNFYSLNKNGEGYMTICSFYLIPFNSSYATNHGYSSGGNIYTIAESYGYTRNLQQGDGGIVTV</sequence>
<dbReference type="OMA" id="FNTYVLY"/>
<dbReference type="eggNOG" id="ENOG502SQYF">
    <property type="taxonomic scope" value="Eukaryota"/>
</dbReference>
<dbReference type="AlphaFoldDB" id="S8BWN5"/>
<evidence type="ECO:0008006" key="4">
    <source>
        <dbReference type="Google" id="ProtNLM"/>
    </source>
</evidence>
<proteinExistence type="predicted"/>
<evidence type="ECO:0000256" key="1">
    <source>
        <dbReference type="SAM" id="SignalP"/>
    </source>
</evidence>
<evidence type="ECO:0000313" key="3">
    <source>
        <dbReference type="Proteomes" id="UP000015100"/>
    </source>
</evidence>
<accession>S8BWN5</accession>